<keyword evidence="1" id="KW-0812">Transmembrane</keyword>
<dbReference type="EMBL" id="MGHU01000059">
    <property type="protein sequence ID" value="OGM76274.1"/>
    <property type="molecule type" value="Genomic_DNA"/>
</dbReference>
<evidence type="ECO:0000256" key="1">
    <source>
        <dbReference type="SAM" id="Phobius"/>
    </source>
</evidence>
<sequence>MAGVGFSFIGIMVPTQTFLQEHTPKEYFGRVFGNMWFIVTILTVVPLLTMGMIAELFSMRSVLLVFSFLMASIFVWGQKTSWGGVTNHV</sequence>
<dbReference type="InterPro" id="IPR036259">
    <property type="entry name" value="MFS_trans_sf"/>
</dbReference>
<dbReference type="AlphaFoldDB" id="A0A1F8CJ80"/>
<comment type="caution">
    <text evidence="2">The sequence shown here is derived from an EMBL/GenBank/DDBJ whole genome shotgun (WGS) entry which is preliminary data.</text>
</comment>
<evidence type="ECO:0000313" key="2">
    <source>
        <dbReference type="EMBL" id="OGM76274.1"/>
    </source>
</evidence>
<organism evidence="2 3">
    <name type="scientific">Candidatus Woesebacteria bacterium RIFOXYA1_FULL_43_9</name>
    <dbReference type="NCBI Taxonomy" id="1802534"/>
    <lineage>
        <taxon>Bacteria</taxon>
        <taxon>Candidatus Woeseibacteriota</taxon>
    </lineage>
</organism>
<reference evidence="2 3" key="1">
    <citation type="journal article" date="2016" name="Nat. Commun.">
        <title>Thousands of microbial genomes shed light on interconnected biogeochemical processes in an aquifer system.</title>
        <authorList>
            <person name="Anantharaman K."/>
            <person name="Brown C.T."/>
            <person name="Hug L.A."/>
            <person name="Sharon I."/>
            <person name="Castelle C.J."/>
            <person name="Probst A.J."/>
            <person name="Thomas B.C."/>
            <person name="Singh A."/>
            <person name="Wilkins M.J."/>
            <person name="Karaoz U."/>
            <person name="Brodie E.L."/>
            <person name="Williams K.H."/>
            <person name="Hubbard S.S."/>
            <person name="Banfield J.F."/>
        </authorList>
    </citation>
    <scope>NUCLEOTIDE SEQUENCE [LARGE SCALE GENOMIC DNA]</scope>
</reference>
<keyword evidence="1" id="KW-1133">Transmembrane helix</keyword>
<evidence type="ECO:0008006" key="4">
    <source>
        <dbReference type="Google" id="ProtNLM"/>
    </source>
</evidence>
<dbReference type="Proteomes" id="UP000179241">
    <property type="component" value="Unassembled WGS sequence"/>
</dbReference>
<proteinExistence type="predicted"/>
<protein>
    <recommendedName>
        <fullName evidence="4">Major facilitator superfamily (MFS) profile domain-containing protein</fullName>
    </recommendedName>
</protein>
<feature type="transmembrane region" description="Helical" evidence="1">
    <location>
        <begin position="35"/>
        <end position="54"/>
    </location>
</feature>
<gene>
    <name evidence="2" type="ORF">A2188_01525</name>
</gene>
<evidence type="ECO:0000313" key="3">
    <source>
        <dbReference type="Proteomes" id="UP000179241"/>
    </source>
</evidence>
<name>A0A1F8CJ80_9BACT</name>
<accession>A0A1F8CJ80</accession>
<feature type="transmembrane region" description="Helical" evidence="1">
    <location>
        <begin position="61"/>
        <end position="77"/>
    </location>
</feature>
<dbReference type="Gene3D" id="1.20.1250.20">
    <property type="entry name" value="MFS general substrate transporter like domains"/>
    <property type="match status" value="1"/>
</dbReference>
<keyword evidence="1" id="KW-0472">Membrane</keyword>
<dbReference type="SUPFAM" id="SSF103473">
    <property type="entry name" value="MFS general substrate transporter"/>
    <property type="match status" value="1"/>
</dbReference>